<comment type="subcellular location">
    <subcellularLocation>
        <location evidence="1 8">Membrane</location>
        <topology evidence="1 8">Multi-pass membrane protein</topology>
    </subcellularLocation>
</comment>
<feature type="transmembrane region" description="Helical" evidence="10">
    <location>
        <begin position="149"/>
        <end position="170"/>
    </location>
</feature>
<comment type="similarity">
    <text evidence="2 8">Belongs to the MLO family.</text>
</comment>
<evidence type="ECO:0000256" key="9">
    <source>
        <dbReference type="SAM" id="MobiDB-lite"/>
    </source>
</evidence>
<feature type="transmembrane region" description="Helical" evidence="10">
    <location>
        <begin position="19"/>
        <end position="40"/>
    </location>
</feature>
<dbReference type="GO" id="GO:0006952">
    <property type="term" value="P:defense response"/>
    <property type="evidence" value="ECO:0007669"/>
    <property type="project" value="UniProtKB-KW"/>
</dbReference>
<dbReference type="AlphaFoldDB" id="A0A9P0Z587"/>
<feature type="transmembrane region" description="Helical" evidence="10">
    <location>
        <begin position="295"/>
        <end position="313"/>
    </location>
</feature>
<dbReference type="OrthoDB" id="1388414at2759"/>
<dbReference type="EMBL" id="CAMAPE010000019">
    <property type="protein sequence ID" value="CAH9087092.1"/>
    <property type="molecule type" value="Genomic_DNA"/>
</dbReference>
<dbReference type="PANTHER" id="PTHR31942:SF53">
    <property type="entry name" value="MLO-LIKE PROTEIN 5-RELATED"/>
    <property type="match status" value="1"/>
</dbReference>
<comment type="domain">
    <text evidence="8">The C-terminus contains a calmodulin-binding domain, which binds calmodulin in a calcium-dependent fashion.</text>
</comment>
<evidence type="ECO:0000313" key="12">
    <source>
        <dbReference type="Proteomes" id="UP001152484"/>
    </source>
</evidence>
<dbReference type="Pfam" id="PF03094">
    <property type="entry name" value="Mlo"/>
    <property type="match status" value="2"/>
</dbReference>
<keyword evidence="8" id="KW-0112">Calmodulin-binding</keyword>
<organism evidence="11 12">
    <name type="scientific">Cuscuta europaea</name>
    <name type="common">European dodder</name>
    <dbReference type="NCBI Taxonomy" id="41803"/>
    <lineage>
        <taxon>Eukaryota</taxon>
        <taxon>Viridiplantae</taxon>
        <taxon>Streptophyta</taxon>
        <taxon>Embryophyta</taxon>
        <taxon>Tracheophyta</taxon>
        <taxon>Spermatophyta</taxon>
        <taxon>Magnoliopsida</taxon>
        <taxon>eudicotyledons</taxon>
        <taxon>Gunneridae</taxon>
        <taxon>Pentapetalae</taxon>
        <taxon>asterids</taxon>
        <taxon>lamiids</taxon>
        <taxon>Solanales</taxon>
        <taxon>Convolvulaceae</taxon>
        <taxon>Cuscuteae</taxon>
        <taxon>Cuscuta</taxon>
        <taxon>Cuscuta subgen. Cuscuta</taxon>
    </lineage>
</organism>
<feature type="transmembrane region" description="Helical" evidence="10">
    <location>
        <begin position="270"/>
        <end position="289"/>
    </location>
</feature>
<keyword evidence="3 8" id="KW-0812">Transmembrane</keyword>
<keyword evidence="4 8" id="KW-0611">Plant defense</keyword>
<dbReference type="InterPro" id="IPR004326">
    <property type="entry name" value="Mlo"/>
</dbReference>
<reference evidence="11" key="1">
    <citation type="submission" date="2022-07" db="EMBL/GenBank/DDBJ databases">
        <authorList>
            <person name="Macas J."/>
            <person name="Novak P."/>
            <person name="Neumann P."/>
        </authorList>
    </citation>
    <scope>NUCLEOTIDE SEQUENCE</scope>
</reference>
<name>A0A9P0Z587_CUSEU</name>
<proteinExistence type="inferred from homology"/>
<keyword evidence="7 8" id="KW-0568">Pathogenesis-related protein</keyword>
<sequence length="556" mass="62332">MGGGGGGKGSRELDQTPTWAVAIVCLVIVVISLMLEKMLHKIGSTFERKRKKALYEALEKIKGELMVLGFISLLLTFGQNYIAKICIPVEVGNTMLPCPAKHEEQDEKGGEHHRRLLWNGRRFLSSDSAPGECKDGHVPLISLNGLHQLHIFIFFLAVFHVIYGAITMMLGRMKIRGWKEWEQAISQDEAANDPSRFRLTKETSFVKENTSFMTQTPILFYSACFFRQFFRSVRRADYFAMRHGFISVHLAPGSKFDFQKYIKRSLEDDFKVVVGINLVLWMSAVLYLLLNVSGWQTMFWLSIMPLVTILAVGTKLQAIIAQMAIEIQERHAVVQGIPLVQVSDRNFWFSKPKLVLHLIHLTLFQNAFEITYFVWISYEFGLHSCFHSNFYLAVLRVCLGLGVQFLCSYITLPLYALVTQQSIHAILDAIFTMGHPKTVSLCSSTGMGSTMKRSIFDEQTSKALMNWHKKAKQHKNVVKPGGGMKSTTLGGSPNESPDNSPMHPSSAMQPHHDMANQNSGTSGQMANIIATVDIPLDSPPANDDGKSHMTDLLTGP</sequence>
<feature type="region of interest" description="Disordered" evidence="9">
    <location>
        <begin position="534"/>
        <end position="556"/>
    </location>
</feature>
<evidence type="ECO:0000256" key="4">
    <source>
        <dbReference type="ARBA" id="ARBA00022821"/>
    </source>
</evidence>
<evidence type="ECO:0000256" key="2">
    <source>
        <dbReference type="ARBA" id="ARBA00006574"/>
    </source>
</evidence>
<comment type="function">
    <text evidence="8">May be involved in modulation of pathogen defense and leaf cell death.</text>
</comment>
<keyword evidence="5 8" id="KW-1133">Transmembrane helix</keyword>
<feature type="transmembrane region" description="Helical" evidence="10">
    <location>
        <begin position="390"/>
        <end position="412"/>
    </location>
</feature>
<evidence type="ECO:0000256" key="5">
    <source>
        <dbReference type="ARBA" id="ARBA00022989"/>
    </source>
</evidence>
<dbReference type="Proteomes" id="UP001152484">
    <property type="component" value="Unassembled WGS sequence"/>
</dbReference>
<feature type="transmembrane region" description="Helical" evidence="10">
    <location>
        <begin position="354"/>
        <end position="378"/>
    </location>
</feature>
<feature type="transmembrane region" description="Helical" evidence="10">
    <location>
        <begin position="61"/>
        <end position="82"/>
    </location>
</feature>
<dbReference type="GO" id="GO:0016020">
    <property type="term" value="C:membrane"/>
    <property type="evidence" value="ECO:0007669"/>
    <property type="project" value="UniProtKB-SubCell"/>
</dbReference>
<protein>
    <recommendedName>
        <fullName evidence="8">MLO-like protein</fullName>
    </recommendedName>
</protein>
<accession>A0A9P0Z587</accession>
<evidence type="ECO:0000313" key="11">
    <source>
        <dbReference type="EMBL" id="CAH9087092.1"/>
    </source>
</evidence>
<evidence type="ECO:0000256" key="10">
    <source>
        <dbReference type="SAM" id="Phobius"/>
    </source>
</evidence>
<evidence type="ECO:0000256" key="3">
    <source>
        <dbReference type="ARBA" id="ARBA00022692"/>
    </source>
</evidence>
<dbReference type="PANTHER" id="PTHR31942">
    <property type="entry name" value="MLO-LIKE PROTEIN 1"/>
    <property type="match status" value="1"/>
</dbReference>
<dbReference type="GO" id="GO:0005516">
    <property type="term" value="F:calmodulin binding"/>
    <property type="evidence" value="ECO:0007669"/>
    <property type="project" value="UniProtKB-KW"/>
</dbReference>
<evidence type="ECO:0000256" key="6">
    <source>
        <dbReference type="ARBA" id="ARBA00023136"/>
    </source>
</evidence>
<evidence type="ECO:0000256" key="8">
    <source>
        <dbReference type="RuleBase" id="RU280816"/>
    </source>
</evidence>
<feature type="region of interest" description="Disordered" evidence="9">
    <location>
        <begin position="474"/>
        <end position="522"/>
    </location>
</feature>
<comment type="caution">
    <text evidence="11">The sequence shown here is derived from an EMBL/GenBank/DDBJ whole genome shotgun (WGS) entry which is preliminary data.</text>
</comment>
<keyword evidence="6 8" id="KW-0472">Membrane</keyword>
<evidence type="ECO:0000256" key="1">
    <source>
        <dbReference type="ARBA" id="ARBA00004141"/>
    </source>
</evidence>
<feature type="compositionally biased region" description="Polar residues" evidence="9">
    <location>
        <begin position="485"/>
        <end position="508"/>
    </location>
</feature>
<evidence type="ECO:0000256" key="7">
    <source>
        <dbReference type="ARBA" id="ARBA00023265"/>
    </source>
</evidence>
<gene>
    <name evidence="8" type="primary">MLO</name>
    <name evidence="11" type="ORF">CEURO_LOCUS9908</name>
</gene>
<keyword evidence="12" id="KW-1185">Reference proteome</keyword>